<dbReference type="Pfam" id="PF13439">
    <property type="entry name" value="Glyco_transf_4"/>
    <property type="match status" value="1"/>
</dbReference>
<dbReference type="PANTHER" id="PTHR45947:SF14">
    <property type="entry name" value="SLL1723 PROTEIN"/>
    <property type="match status" value="1"/>
</dbReference>
<keyword evidence="3" id="KW-0808">Transferase</keyword>
<proteinExistence type="predicted"/>
<dbReference type="GO" id="GO:0016757">
    <property type="term" value="F:glycosyltransferase activity"/>
    <property type="evidence" value="ECO:0007669"/>
    <property type="project" value="InterPro"/>
</dbReference>
<dbReference type="InterPro" id="IPR001296">
    <property type="entry name" value="Glyco_trans_1"/>
</dbReference>
<gene>
    <name evidence="3" type="ORF">EDI28_05155</name>
</gene>
<accession>A0A3S3UPT1</accession>
<dbReference type="Proteomes" id="UP000287563">
    <property type="component" value="Unassembled WGS sequence"/>
</dbReference>
<dbReference type="InterPro" id="IPR028098">
    <property type="entry name" value="Glyco_trans_4-like_N"/>
</dbReference>
<dbReference type="Pfam" id="PF00534">
    <property type="entry name" value="Glycos_transf_1"/>
    <property type="match status" value="1"/>
</dbReference>
<dbReference type="RefSeq" id="WP_128782723.1">
    <property type="nucleotide sequence ID" value="NZ_JAKJSG010000053.1"/>
</dbReference>
<dbReference type="SUPFAM" id="SSF53756">
    <property type="entry name" value="UDP-Glycosyltransferase/glycogen phosphorylase"/>
    <property type="match status" value="1"/>
</dbReference>
<dbReference type="AlphaFoldDB" id="A0A3S3UPT1"/>
<name>A0A3S3UPT1_9GAMM</name>
<protein>
    <submittedName>
        <fullName evidence="3">Colanic acid biosynthesis glycosyltransferase WcaL</fullName>
    </submittedName>
</protein>
<dbReference type="Gene3D" id="3.40.50.2000">
    <property type="entry name" value="Glycogen Phosphorylase B"/>
    <property type="match status" value="2"/>
</dbReference>
<sequence length="382" mass="42636">MKKVAFVAPTFPVLSETFIRTEIDSLKACGHKVCVMTFHKHLSAHKFNYPTYEIGQFFSLKFITKISPRKLYQCIRFVRCQKALPKRSLFFHSIKLASQLAQLNVDHVHAHFAQHTTSHSIAAAKLIGISCSFVGHGHDIYEFPFDVPLKLKSSDFVVAVCNDMKEDLIKLSRDNIKLLHCGVRTSLFKPQSKLKHDKIRLVFVGRLVEPKGVTYLLQSLQGLCAKYPIVLDIVGDGELSTELKQQASTLGIASYVNFLGPKEPSWIQENLPQYDCLVAPFCIAESGLVDTGPLVLKEAMAVGLPVITTKIMGCKEIVTPGTGLMVNQKDVTALAQAIERFVCLPEEKRIQMGLQARRNVEQNFDAIKQARTLSGWIEGTAH</sequence>
<dbReference type="EMBL" id="RJLM01000001">
    <property type="protein sequence ID" value="RWX57417.1"/>
    <property type="molecule type" value="Genomic_DNA"/>
</dbReference>
<feature type="domain" description="Glycosyltransferase subfamily 4-like N-terminal" evidence="2">
    <location>
        <begin position="16"/>
        <end position="186"/>
    </location>
</feature>
<reference evidence="3 4" key="1">
    <citation type="submission" date="2018-11" db="EMBL/GenBank/DDBJ databases">
        <title>Photobacterium sp. BEI247 sp. nov., a marine bacterium isolated from Yongle Blue Hole in the South China Sea.</title>
        <authorList>
            <person name="Wang X."/>
        </authorList>
    </citation>
    <scope>NUCLEOTIDE SEQUENCE [LARGE SCALE GENOMIC DNA]</scope>
    <source>
        <strain evidence="4">BEI247</strain>
    </source>
</reference>
<dbReference type="PANTHER" id="PTHR45947">
    <property type="entry name" value="SULFOQUINOVOSYL TRANSFERASE SQD2"/>
    <property type="match status" value="1"/>
</dbReference>
<dbReference type="InterPro" id="IPR050194">
    <property type="entry name" value="Glycosyltransferase_grp1"/>
</dbReference>
<evidence type="ECO:0000313" key="3">
    <source>
        <dbReference type="EMBL" id="RWX57417.1"/>
    </source>
</evidence>
<comment type="caution">
    <text evidence="3">The sequence shown here is derived from an EMBL/GenBank/DDBJ whole genome shotgun (WGS) entry which is preliminary data.</text>
</comment>
<feature type="domain" description="Glycosyl transferase family 1" evidence="1">
    <location>
        <begin position="189"/>
        <end position="357"/>
    </location>
</feature>
<organism evidence="3 4">
    <name type="scientific">Photobacterium chitinilyticum</name>
    <dbReference type="NCBI Taxonomy" id="2485123"/>
    <lineage>
        <taxon>Bacteria</taxon>
        <taxon>Pseudomonadati</taxon>
        <taxon>Pseudomonadota</taxon>
        <taxon>Gammaproteobacteria</taxon>
        <taxon>Vibrionales</taxon>
        <taxon>Vibrionaceae</taxon>
        <taxon>Photobacterium</taxon>
    </lineage>
</organism>
<evidence type="ECO:0000259" key="2">
    <source>
        <dbReference type="Pfam" id="PF13439"/>
    </source>
</evidence>
<evidence type="ECO:0000313" key="4">
    <source>
        <dbReference type="Proteomes" id="UP000287563"/>
    </source>
</evidence>
<dbReference type="OrthoDB" id="9772485at2"/>
<keyword evidence="4" id="KW-1185">Reference proteome</keyword>
<evidence type="ECO:0000259" key="1">
    <source>
        <dbReference type="Pfam" id="PF00534"/>
    </source>
</evidence>